<accession>A0A378WU64</accession>
<feature type="region of interest" description="Disordered" evidence="1">
    <location>
        <begin position="1"/>
        <end position="27"/>
    </location>
</feature>
<evidence type="ECO:0000256" key="1">
    <source>
        <dbReference type="SAM" id="MobiDB-lite"/>
    </source>
</evidence>
<feature type="transmembrane region" description="Helical" evidence="2">
    <location>
        <begin position="114"/>
        <end position="133"/>
    </location>
</feature>
<dbReference type="Proteomes" id="UP000255082">
    <property type="component" value="Unassembled WGS sequence"/>
</dbReference>
<feature type="domain" description="DUF7144" evidence="3">
    <location>
        <begin position="47"/>
        <end position="147"/>
    </location>
</feature>
<protein>
    <recommendedName>
        <fullName evidence="3">DUF7144 domain-containing protein</fullName>
    </recommendedName>
</protein>
<dbReference type="InterPro" id="IPR055568">
    <property type="entry name" value="DUF7144"/>
</dbReference>
<keyword evidence="2" id="KW-0472">Membrane</keyword>
<dbReference type="Pfam" id="PF23636">
    <property type="entry name" value="DUF7144"/>
    <property type="match status" value="1"/>
</dbReference>
<dbReference type="AlphaFoldDB" id="A0A378WU64"/>
<dbReference type="EMBL" id="UGRU01000001">
    <property type="protein sequence ID" value="SUA44758.1"/>
    <property type="molecule type" value="Genomic_DNA"/>
</dbReference>
<organism evidence="4 5">
    <name type="scientific">Nocardia africana</name>
    <dbReference type="NCBI Taxonomy" id="134964"/>
    <lineage>
        <taxon>Bacteria</taxon>
        <taxon>Bacillati</taxon>
        <taxon>Actinomycetota</taxon>
        <taxon>Actinomycetes</taxon>
        <taxon>Mycobacteriales</taxon>
        <taxon>Nocardiaceae</taxon>
        <taxon>Nocardia</taxon>
    </lineage>
</organism>
<dbReference type="RefSeq" id="WP_308189523.1">
    <property type="nucleotide sequence ID" value="NZ_JAJFOE010000001.1"/>
</dbReference>
<name>A0A378WU64_9NOCA</name>
<feature type="transmembrane region" description="Helical" evidence="2">
    <location>
        <begin position="42"/>
        <end position="63"/>
    </location>
</feature>
<feature type="transmembrane region" description="Helical" evidence="2">
    <location>
        <begin position="89"/>
        <end position="109"/>
    </location>
</feature>
<evidence type="ECO:0000313" key="4">
    <source>
        <dbReference type="EMBL" id="SUA44758.1"/>
    </source>
</evidence>
<evidence type="ECO:0000259" key="3">
    <source>
        <dbReference type="Pfam" id="PF23636"/>
    </source>
</evidence>
<keyword evidence="2" id="KW-0812">Transmembrane</keyword>
<evidence type="ECO:0000256" key="2">
    <source>
        <dbReference type="SAM" id="Phobius"/>
    </source>
</evidence>
<proteinExistence type="predicted"/>
<keyword evidence="2" id="KW-1133">Transmembrane helix</keyword>
<reference evidence="4 5" key="1">
    <citation type="submission" date="2018-06" db="EMBL/GenBank/DDBJ databases">
        <authorList>
            <consortium name="Pathogen Informatics"/>
            <person name="Doyle S."/>
        </authorList>
    </citation>
    <scope>NUCLEOTIDE SEQUENCE [LARGE SCALE GENOMIC DNA]</scope>
    <source>
        <strain evidence="4 5">NCTC13184</strain>
    </source>
</reference>
<sequence length="238" mass="25138">MSDHTPITPAPVQPATPDTGIHTSAAPTAADHSRVHRLEGPAAAVGAVAAAILLATAGALQILQGISAVEADDIIVVGPQYTYQWNTTGWGVVHIIIGALLVAVAAALFTGRTWARATAITLAALSIVANFLWLPYNPWWSILIIALTPSSSGLWPPGTTTPATRNRGPYFGEHLPNWENEPVEVRPPTLGGRIALCGNPLGWSRRHHLSISERPRVVCRVTVADLPSAVPRPVVSVP</sequence>
<evidence type="ECO:0000313" key="5">
    <source>
        <dbReference type="Proteomes" id="UP000255082"/>
    </source>
</evidence>
<gene>
    <name evidence="4" type="ORF">NCTC13184_03278</name>
</gene>